<dbReference type="Pfam" id="PF01522">
    <property type="entry name" value="Polysacc_deac_1"/>
    <property type="match status" value="1"/>
</dbReference>
<keyword evidence="4" id="KW-1185">Reference proteome</keyword>
<dbReference type="InterPro" id="IPR051398">
    <property type="entry name" value="Polysacch_Deacetylase"/>
</dbReference>
<accession>A0A8J7K8M0</accession>
<evidence type="ECO:0000259" key="2">
    <source>
        <dbReference type="PROSITE" id="PS51677"/>
    </source>
</evidence>
<dbReference type="PROSITE" id="PS51677">
    <property type="entry name" value="NODB"/>
    <property type="match status" value="1"/>
</dbReference>
<evidence type="ECO:0000256" key="1">
    <source>
        <dbReference type="ARBA" id="ARBA00022729"/>
    </source>
</evidence>
<dbReference type="CDD" id="cd10918">
    <property type="entry name" value="CE4_NodB_like_5s_6s"/>
    <property type="match status" value="1"/>
</dbReference>
<dbReference type="RefSeq" id="WP_193951334.1">
    <property type="nucleotide sequence ID" value="NZ_JADEYS010000001.1"/>
</dbReference>
<dbReference type="PANTHER" id="PTHR34216:SF7">
    <property type="entry name" value="POLY-BETA-1,6-N-ACETYL-D-GLUCOSAMINE N-DEACETYLASE"/>
    <property type="match status" value="1"/>
</dbReference>
<feature type="domain" description="NodB homology" evidence="2">
    <location>
        <begin position="87"/>
        <end position="249"/>
    </location>
</feature>
<gene>
    <name evidence="3" type="ORF">IOQ59_00735</name>
</gene>
<reference evidence="3" key="1">
    <citation type="submission" date="2020-10" db="EMBL/GenBank/DDBJ databases">
        <title>Bacterium isolated from coastal waters sediment.</title>
        <authorList>
            <person name="Chen R.-J."/>
            <person name="Lu D.-C."/>
            <person name="Zhu K.-L."/>
            <person name="Du Z.-J."/>
        </authorList>
    </citation>
    <scope>NUCLEOTIDE SEQUENCE</scope>
    <source>
        <strain evidence="3">N1Y112</strain>
    </source>
</reference>
<evidence type="ECO:0000313" key="4">
    <source>
        <dbReference type="Proteomes" id="UP000640333"/>
    </source>
</evidence>
<dbReference type="SUPFAM" id="SSF88713">
    <property type="entry name" value="Glycoside hydrolase/deacetylase"/>
    <property type="match status" value="1"/>
</dbReference>
<sequence length="249" mass="28372">MLIVIAVIALLLVSLYVSAHYNWWRPRVDTSCPRVLMYHSINESAEGISPDLVVHPEMFEKQLQYLKQQGYQFRTITELLDTQPDGKNVVLTFDDGFRDNYTQMFPLLKKYQAKATIYLAPEIDGIERLDQSQIHEMRDSGLIEFGAHTMHHINLDKAEPEIAAEEISQSKAVVEALTGEACHAFAYPFGRYNDSNVEQVQQVGMRSAVTVKKGIEQISDPFRIKRISVLGSTNALQFHLAITRGRYRV</sequence>
<dbReference type="Gene3D" id="3.20.20.370">
    <property type="entry name" value="Glycoside hydrolase/deacetylase"/>
    <property type="match status" value="1"/>
</dbReference>
<protein>
    <submittedName>
        <fullName evidence="3">Polysaccharide deacetylase family protein</fullName>
    </submittedName>
</protein>
<dbReference type="GO" id="GO:0005975">
    <property type="term" value="P:carbohydrate metabolic process"/>
    <property type="evidence" value="ECO:0007669"/>
    <property type="project" value="InterPro"/>
</dbReference>
<comment type="caution">
    <text evidence="3">The sequence shown here is derived from an EMBL/GenBank/DDBJ whole genome shotgun (WGS) entry which is preliminary data.</text>
</comment>
<name>A0A8J7K8M0_9GAMM</name>
<proteinExistence type="predicted"/>
<dbReference type="AlphaFoldDB" id="A0A8J7K8M0"/>
<evidence type="ECO:0000313" key="3">
    <source>
        <dbReference type="EMBL" id="MBE9395776.1"/>
    </source>
</evidence>
<dbReference type="InterPro" id="IPR011330">
    <property type="entry name" value="Glyco_hydro/deAcase_b/a-brl"/>
</dbReference>
<keyword evidence="1" id="KW-0732">Signal</keyword>
<dbReference type="InterPro" id="IPR002509">
    <property type="entry name" value="NODB_dom"/>
</dbReference>
<organism evidence="3 4">
    <name type="scientific">Pontibacterium sinense</name>
    <dbReference type="NCBI Taxonomy" id="2781979"/>
    <lineage>
        <taxon>Bacteria</taxon>
        <taxon>Pseudomonadati</taxon>
        <taxon>Pseudomonadota</taxon>
        <taxon>Gammaproteobacteria</taxon>
        <taxon>Oceanospirillales</taxon>
        <taxon>Oceanospirillaceae</taxon>
        <taxon>Pontibacterium</taxon>
    </lineage>
</organism>
<dbReference type="GO" id="GO:0016810">
    <property type="term" value="F:hydrolase activity, acting on carbon-nitrogen (but not peptide) bonds"/>
    <property type="evidence" value="ECO:0007669"/>
    <property type="project" value="InterPro"/>
</dbReference>
<dbReference type="PANTHER" id="PTHR34216">
    <property type="match status" value="1"/>
</dbReference>
<dbReference type="Proteomes" id="UP000640333">
    <property type="component" value="Unassembled WGS sequence"/>
</dbReference>
<dbReference type="EMBL" id="JADEYS010000001">
    <property type="protein sequence ID" value="MBE9395776.1"/>
    <property type="molecule type" value="Genomic_DNA"/>
</dbReference>